<accession>A0A6G1E2K8</accession>
<evidence type="ECO:0000313" key="2">
    <source>
        <dbReference type="Proteomes" id="UP000479710"/>
    </source>
</evidence>
<evidence type="ECO:0000313" key="1">
    <source>
        <dbReference type="EMBL" id="KAF0918947.1"/>
    </source>
</evidence>
<comment type="caution">
    <text evidence="1">The sequence shown here is derived from an EMBL/GenBank/DDBJ whole genome shotgun (WGS) entry which is preliminary data.</text>
</comment>
<organism evidence="1 2">
    <name type="scientific">Oryza meyeriana var. granulata</name>
    <dbReference type="NCBI Taxonomy" id="110450"/>
    <lineage>
        <taxon>Eukaryota</taxon>
        <taxon>Viridiplantae</taxon>
        <taxon>Streptophyta</taxon>
        <taxon>Embryophyta</taxon>
        <taxon>Tracheophyta</taxon>
        <taxon>Spermatophyta</taxon>
        <taxon>Magnoliopsida</taxon>
        <taxon>Liliopsida</taxon>
        <taxon>Poales</taxon>
        <taxon>Poaceae</taxon>
        <taxon>BOP clade</taxon>
        <taxon>Oryzoideae</taxon>
        <taxon>Oryzeae</taxon>
        <taxon>Oryzinae</taxon>
        <taxon>Oryza</taxon>
        <taxon>Oryza meyeriana</taxon>
    </lineage>
</organism>
<dbReference type="AlphaFoldDB" id="A0A6G1E2K8"/>
<protein>
    <submittedName>
        <fullName evidence="1">Uncharacterized protein</fullName>
    </submittedName>
</protein>
<dbReference type="EMBL" id="SPHZ02000005">
    <property type="protein sequence ID" value="KAF0918947.1"/>
    <property type="molecule type" value="Genomic_DNA"/>
</dbReference>
<dbReference type="Proteomes" id="UP000479710">
    <property type="component" value="Unassembled WGS sequence"/>
</dbReference>
<sequence>MTSGLRIAALCTLLVCSFSAAVVVYPALLLPTLLAVTGLDSYIVSCVDEASTDKLLSSDGGHAKTASGGPIVTDLLLCG</sequence>
<proteinExistence type="predicted"/>
<keyword evidence="2" id="KW-1185">Reference proteome</keyword>
<gene>
    <name evidence="1" type="ORF">E2562_027498</name>
</gene>
<name>A0A6G1E2K8_9ORYZ</name>
<reference evidence="1 2" key="1">
    <citation type="submission" date="2019-11" db="EMBL/GenBank/DDBJ databases">
        <title>Whole genome sequence of Oryza granulata.</title>
        <authorList>
            <person name="Li W."/>
        </authorList>
    </citation>
    <scope>NUCLEOTIDE SEQUENCE [LARGE SCALE GENOMIC DNA]</scope>
    <source>
        <strain evidence="2">cv. Menghai</strain>
        <tissue evidence="1">Leaf</tissue>
    </source>
</reference>